<gene>
    <name evidence="4" type="primary">qor</name>
    <name evidence="4" type="ORF">Cch01nite_38230</name>
</gene>
<dbReference type="InterPro" id="IPR020843">
    <property type="entry name" value="ER"/>
</dbReference>
<keyword evidence="5" id="KW-1185">Reference proteome</keyword>
<dbReference type="SUPFAM" id="SSF51735">
    <property type="entry name" value="NAD(P)-binding Rossmann-fold domains"/>
    <property type="match status" value="1"/>
</dbReference>
<name>A0A919P8Y4_9CELL</name>
<dbReference type="GO" id="GO:0035925">
    <property type="term" value="F:mRNA 3'-UTR AU-rich region binding"/>
    <property type="evidence" value="ECO:0007669"/>
    <property type="project" value="TreeGrafter"/>
</dbReference>
<organism evidence="4 5">
    <name type="scientific">Cellulomonas chitinilytica</name>
    <dbReference type="NCBI Taxonomy" id="398759"/>
    <lineage>
        <taxon>Bacteria</taxon>
        <taxon>Bacillati</taxon>
        <taxon>Actinomycetota</taxon>
        <taxon>Actinomycetes</taxon>
        <taxon>Micrococcales</taxon>
        <taxon>Cellulomonadaceae</taxon>
        <taxon>Cellulomonas</taxon>
    </lineage>
</organism>
<reference evidence="4" key="1">
    <citation type="submission" date="2021-01" db="EMBL/GenBank/DDBJ databases">
        <title>Whole genome shotgun sequence of Cellulomonas chitinilytica NBRC 110799.</title>
        <authorList>
            <person name="Komaki H."/>
            <person name="Tamura T."/>
        </authorList>
    </citation>
    <scope>NUCLEOTIDE SEQUENCE</scope>
    <source>
        <strain evidence="4">NBRC 110799</strain>
    </source>
</reference>
<dbReference type="GO" id="GO:0005829">
    <property type="term" value="C:cytosol"/>
    <property type="evidence" value="ECO:0007669"/>
    <property type="project" value="TreeGrafter"/>
</dbReference>
<evidence type="ECO:0000313" key="4">
    <source>
        <dbReference type="EMBL" id="GIG23099.1"/>
    </source>
</evidence>
<evidence type="ECO:0000259" key="3">
    <source>
        <dbReference type="SMART" id="SM00829"/>
    </source>
</evidence>
<dbReference type="InterPro" id="IPR047618">
    <property type="entry name" value="QOR-like"/>
</dbReference>
<keyword evidence="2" id="KW-0560">Oxidoreductase</keyword>
<dbReference type="SMART" id="SM00829">
    <property type="entry name" value="PKS_ER"/>
    <property type="match status" value="1"/>
</dbReference>
<dbReference type="InterPro" id="IPR036291">
    <property type="entry name" value="NAD(P)-bd_dom_sf"/>
</dbReference>
<dbReference type="InterPro" id="IPR013154">
    <property type="entry name" value="ADH-like_N"/>
</dbReference>
<dbReference type="SUPFAM" id="SSF50129">
    <property type="entry name" value="GroES-like"/>
    <property type="match status" value="1"/>
</dbReference>
<feature type="domain" description="Enoyl reductase (ER)" evidence="3">
    <location>
        <begin position="31"/>
        <end position="346"/>
    </location>
</feature>
<dbReference type="Proteomes" id="UP000632740">
    <property type="component" value="Unassembled WGS sequence"/>
</dbReference>
<protein>
    <submittedName>
        <fullName evidence="4">Quinone oxidoreductase</fullName>
    </submittedName>
</protein>
<evidence type="ECO:0000256" key="2">
    <source>
        <dbReference type="ARBA" id="ARBA00023002"/>
    </source>
</evidence>
<dbReference type="InterPro" id="IPR011032">
    <property type="entry name" value="GroES-like_sf"/>
</dbReference>
<keyword evidence="1" id="KW-0521">NADP</keyword>
<dbReference type="GO" id="GO:0003960">
    <property type="term" value="F:quinone reductase (NADPH) activity"/>
    <property type="evidence" value="ECO:0007669"/>
    <property type="project" value="InterPro"/>
</dbReference>
<dbReference type="EMBL" id="BONK01000016">
    <property type="protein sequence ID" value="GIG23099.1"/>
    <property type="molecule type" value="Genomic_DNA"/>
</dbReference>
<dbReference type="Pfam" id="PF00107">
    <property type="entry name" value="ADH_zinc_N"/>
    <property type="match status" value="1"/>
</dbReference>
<dbReference type="PANTHER" id="PTHR48106">
    <property type="entry name" value="QUINONE OXIDOREDUCTASE PIG3-RELATED"/>
    <property type="match status" value="1"/>
</dbReference>
<evidence type="ECO:0000256" key="1">
    <source>
        <dbReference type="ARBA" id="ARBA00022857"/>
    </source>
</evidence>
<dbReference type="Gene3D" id="3.40.50.720">
    <property type="entry name" value="NAD(P)-binding Rossmann-like Domain"/>
    <property type="match status" value="1"/>
</dbReference>
<dbReference type="Pfam" id="PF08240">
    <property type="entry name" value="ADH_N"/>
    <property type="match status" value="1"/>
</dbReference>
<sequence length="348" mass="35897">MQKDTTRIPGMTTGASVVAFDVRAIIATAAGGPEVLQATDVPDPRPGPGEVLVRVAAAGVNFIDTYKRSGIYAMPFPHVVGAEGGGEVVAVGADVTTLAVGDRVAWASAPGSYAELVVVREDAALVVPADVSDEVAAALPLQGLTAHYLVASTFPVAAGQDVLLHAAAGGVGLLLTQLAAQRGARVIATVGTDEKERIARAAGAAEIIRYRELDDLTTELPARVRDLTAGRGVDVAYDSVGKDTFDASLASVARRGMLVLFGASSGPVPPVDPQRLNAAGSVFLTRPTLGDYIATRDELTWRSTELFDAVRAGTLDVRVGATYPLADAADAHRALEGRATTGKVLLLP</sequence>
<evidence type="ECO:0000313" key="5">
    <source>
        <dbReference type="Proteomes" id="UP000632740"/>
    </source>
</evidence>
<dbReference type="CDD" id="cd05286">
    <property type="entry name" value="QOR2"/>
    <property type="match status" value="1"/>
</dbReference>
<dbReference type="Gene3D" id="3.90.180.10">
    <property type="entry name" value="Medium-chain alcohol dehydrogenases, catalytic domain"/>
    <property type="match status" value="1"/>
</dbReference>
<dbReference type="AlphaFoldDB" id="A0A919P8Y4"/>
<dbReference type="InterPro" id="IPR013149">
    <property type="entry name" value="ADH-like_C"/>
</dbReference>
<dbReference type="FunFam" id="3.40.50.720:FF:000053">
    <property type="entry name" value="Quinone oxidoreductase 1"/>
    <property type="match status" value="1"/>
</dbReference>
<accession>A0A919P8Y4</accession>
<dbReference type="PANTHER" id="PTHR48106:SF13">
    <property type="entry name" value="QUINONE OXIDOREDUCTASE-RELATED"/>
    <property type="match status" value="1"/>
</dbReference>
<comment type="caution">
    <text evidence="4">The sequence shown here is derived from an EMBL/GenBank/DDBJ whole genome shotgun (WGS) entry which is preliminary data.</text>
</comment>
<dbReference type="GO" id="GO:0070402">
    <property type="term" value="F:NADPH binding"/>
    <property type="evidence" value="ECO:0007669"/>
    <property type="project" value="TreeGrafter"/>
</dbReference>
<proteinExistence type="predicted"/>